<proteinExistence type="predicted"/>
<dbReference type="EMBL" id="OZ004253">
    <property type="protein sequence ID" value="CAK7892891.1"/>
    <property type="molecule type" value="Genomic_DNA"/>
</dbReference>
<keyword evidence="2" id="KW-0677">Repeat</keyword>
<evidence type="ECO:0000256" key="2">
    <source>
        <dbReference type="ARBA" id="ARBA00022737"/>
    </source>
</evidence>
<dbReference type="PROSITE" id="PS50157">
    <property type="entry name" value="ZINC_FINGER_C2H2_2"/>
    <property type="match status" value="5"/>
</dbReference>
<dbReference type="PANTHER" id="PTHR24409:SF295">
    <property type="entry name" value="AZ2-RELATED"/>
    <property type="match status" value="1"/>
</dbReference>
<dbReference type="InterPro" id="IPR036236">
    <property type="entry name" value="Znf_C2H2_sf"/>
</dbReference>
<keyword evidence="3 5" id="KW-0863">Zinc-finger</keyword>
<dbReference type="SUPFAM" id="SSF57667">
    <property type="entry name" value="beta-beta-alpha zinc fingers"/>
    <property type="match status" value="2"/>
</dbReference>
<feature type="compositionally biased region" description="Polar residues" evidence="6">
    <location>
        <begin position="138"/>
        <end position="147"/>
    </location>
</feature>
<feature type="region of interest" description="Disordered" evidence="6">
    <location>
        <begin position="120"/>
        <end position="164"/>
    </location>
</feature>
<feature type="compositionally biased region" description="Polar residues" evidence="6">
    <location>
        <begin position="553"/>
        <end position="562"/>
    </location>
</feature>
<organism evidence="8 9">
    <name type="scientific">[Candida] anglica</name>
    <dbReference type="NCBI Taxonomy" id="148631"/>
    <lineage>
        <taxon>Eukaryota</taxon>
        <taxon>Fungi</taxon>
        <taxon>Dikarya</taxon>
        <taxon>Ascomycota</taxon>
        <taxon>Saccharomycotina</taxon>
        <taxon>Pichiomycetes</taxon>
        <taxon>Debaryomycetaceae</taxon>
        <taxon>Kurtzmaniella</taxon>
    </lineage>
</organism>
<evidence type="ECO:0000256" key="6">
    <source>
        <dbReference type="SAM" id="MobiDB-lite"/>
    </source>
</evidence>
<feature type="domain" description="C2H2-type" evidence="7">
    <location>
        <begin position="785"/>
        <end position="812"/>
    </location>
</feature>
<reference evidence="8 9" key="1">
    <citation type="submission" date="2024-01" db="EMBL/GenBank/DDBJ databases">
        <authorList>
            <consortium name="Genoscope - CEA"/>
            <person name="William W."/>
        </authorList>
    </citation>
    <scope>NUCLEOTIDE SEQUENCE [LARGE SCALE GENOMIC DNA]</scope>
    <source>
        <strain evidence="8 9">29B2s-10</strain>
    </source>
</reference>
<evidence type="ECO:0000313" key="8">
    <source>
        <dbReference type="EMBL" id="CAK7892891.1"/>
    </source>
</evidence>
<keyword evidence="4" id="KW-0862">Zinc</keyword>
<evidence type="ECO:0000256" key="4">
    <source>
        <dbReference type="ARBA" id="ARBA00022833"/>
    </source>
</evidence>
<dbReference type="Gene3D" id="6.10.140.370">
    <property type="match status" value="1"/>
</dbReference>
<dbReference type="Pfam" id="PF00096">
    <property type="entry name" value="zf-C2H2"/>
    <property type="match status" value="4"/>
</dbReference>
<dbReference type="Gene3D" id="3.30.160.60">
    <property type="entry name" value="Classic Zinc Finger"/>
    <property type="match status" value="4"/>
</dbReference>
<dbReference type="SMART" id="SM00355">
    <property type="entry name" value="ZnF_C2H2"/>
    <property type="match status" value="8"/>
</dbReference>
<feature type="region of interest" description="Disordered" evidence="6">
    <location>
        <begin position="409"/>
        <end position="436"/>
    </location>
</feature>
<accession>A0ABP0EA41</accession>
<feature type="region of interest" description="Disordered" evidence="6">
    <location>
        <begin position="291"/>
        <end position="338"/>
    </location>
</feature>
<gene>
    <name evidence="8" type="ORF">CAAN4_A04918</name>
</gene>
<dbReference type="PROSITE" id="PS00028">
    <property type="entry name" value="ZINC_FINGER_C2H2_1"/>
    <property type="match status" value="4"/>
</dbReference>
<sequence>MSSNAGRIDGSGGGGESPRKNGAAVVERRALRGLDSSSSPLNPQIPKLEMMRETSGPLMFKGSGPSQGSGAQVLGQTTTMGPEITQRRSQGQPQRMGQTGIIEGQGSLEGHIKVEGSVEENAVDRRQSQGSANGGQNYGSVQDSTNRSTDDDPTSLTQRSGGVSQIVNNRTVTESLGQLSSTQHSVDSIKDKSDLLVHGYMHGHIHKHKDHTHIHGHIHNHDHSHDGEDGLGACKEFEEASVCEGIVCDELDDCFFEYCGEMLGESNTNGNTNGVASGMNSGLANDVVSGVASSMSSGGTTTTLSNGAASSLSNDPTNVTNSSDLSPPTTHSHPTTPLSIMENECVDAKRPIFETLISNVHQQSQEERHKRRKVAAATAMSPQYLQDSLSMPLDLDLHFPHVCHTGEEEIPEVNSSHAAPGQGHSHGPGSGHHIHNSCFHTRIPNVSEINTMSDYEFYVQFNNFGQGSPSGAAPNYSTYPSYPSVQQDPTTQCQWDNCYNQVTNDTFLQHVQQNHLPSSGLPPSKFQCEWNNCDFSIDSLDEFLNHVTAHKTTTPSSTLVDQSSHPHSLLPSESSNQLNITAMNISPQVDLTRCSGQAAANNTSNHHHCGGHSHSSSSTTSADNLICQWEVSKDSNGNPIPCGAHLKSTGELQEHLITHIGHGKSVYHCGWIGCERHRGKEFTQKQKLLRHIHIHTRFKPCQCTICGAKFAVESMLKQHLRIHTGEKPFTCSICGKTFTTSSSLSIHHRVHTGEKPLECKWPGCGKRFSESSNLTKHMKIHMKSFECERCGKQFEKKPSYTRHIKSCMGDNSNQRDL</sequence>
<protein>
    <recommendedName>
        <fullName evidence="7">C2H2-type domain-containing protein</fullName>
    </recommendedName>
</protein>
<feature type="compositionally biased region" description="Polar residues" evidence="6">
    <location>
        <begin position="154"/>
        <end position="164"/>
    </location>
</feature>
<evidence type="ECO:0000256" key="3">
    <source>
        <dbReference type="ARBA" id="ARBA00022771"/>
    </source>
</evidence>
<dbReference type="Proteomes" id="UP001497600">
    <property type="component" value="Chromosome A"/>
</dbReference>
<keyword evidence="9" id="KW-1185">Reference proteome</keyword>
<feature type="domain" description="C2H2-type" evidence="7">
    <location>
        <begin position="701"/>
        <end position="728"/>
    </location>
</feature>
<feature type="domain" description="C2H2-type" evidence="7">
    <location>
        <begin position="757"/>
        <end position="786"/>
    </location>
</feature>
<feature type="compositionally biased region" description="Low complexity" evidence="6">
    <location>
        <begin position="322"/>
        <end position="338"/>
    </location>
</feature>
<feature type="compositionally biased region" description="Low complexity" evidence="6">
    <location>
        <begin position="291"/>
        <end position="314"/>
    </location>
</feature>
<feature type="compositionally biased region" description="Low complexity" evidence="6">
    <location>
        <begin position="563"/>
        <end position="573"/>
    </location>
</feature>
<feature type="region of interest" description="Disordered" evidence="6">
    <location>
        <begin position="553"/>
        <end position="573"/>
    </location>
</feature>
<evidence type="ECO:0000256" key="5">
    <source>
        <dbReference type="PROSITE-ProRule" id="PRU00042"/>
    </source>
</evidence>
<feature type="region of interest" description="Disordered" evidence="6">
    <location>
        <begin position="1"/>
        <end position="74"/>
    </location>
</feature>
<dbReference type="InterPro" id="IPR013087">
    <property type="entry name" value="Znf_C2H2_type"/>
</dbReference>
<evidence type="ECO:0000256" key="1">
    <source>
        <dbReference type="ARBA" id="ARBA00022723"/>
    </source>
</evidence>
<feature type="domain" description="C2H2-type" evidence="7">
    <location>
        <begin position="729"/>
        <end position="756"/>
    </location>
</feature>
<evidence type="ECO:0000313" key="9">
    <source>
        <dbReference type="Proteomes" id="UP001497600"/>
    </source>
</evidence>
<dbReference type="PANTHER" id="PTHR24409">
    <property type="entry name" value="ZINC FINGER PROTEIN 142"/>
    <property type="match status" value="1"/>
</dbReference>
<feature type="domain" description="C2H2-type" evidence="7">
    <location>
        <begin position="672"/>
        <end position="700"/>
    </location>
</feature>
<feature type="compositionally biased region" description="Polar residues" evidence="6">
    <location>
        <begin position="64"/>
        <end position="74"/>
    </location>
</feature>
<name>A0ABP0EA41_9ASCO</name>
<keyword evidence="1" id="KW-0479">Metal-binding</keyword>
<evidence type="ECO:0000259" key="7">
    <source>
        <dbReference type="PROSITE" id="PS50157"/>
    </source>
</evidence>